<evidence type="ECO:0000256" key="2">
    <source>
        <dbReference type="ARBA" id="ARBA00007520"/>
    </source>
</evidence>
<dbReference type="PANTHER" id="PTHR23501">
    <property type="entry name" value="MAJOR FACILITATOR SUPERFAMILY"/>
    <property type="match status" value="1"/>
</dbReference>
<evidence type="ECO:0000256" key="4">
    <source>
        <dbReference type="ARBA" id="ARBA00022989"/>
    </source>
</evidence>
<feature type="transmembrane region" description="Helical" evidence="7">
    <location>
        <begin position="372"/>
        <end position="391"/>
    </location>
</feature>
<dbReference type="AlphaFoldDB" id="A0A0C3H107"/>
<feature type="transmembrane region" description="Helical" evidence="7">
    <location>
        <begin position="403"/>
        <end position="424"/>
    </location>
</feature>
<dbReference type="PROSITE" id="PS50850">
    <property type="entry name" value="MFS"/>
    <property type="match status" value="1"/>
</dbReference>
<evidence type="ECO:0000256" key="7">
    <source>
        <dbReference type="SAM" id="Phobius"/>
    </source>
</evidence>
<keyword evidence="5 7" id="KW-0472">Membrane</keyword>
<proteinExistence type="inferred from homology"/>
<evidence type="ECO:0000313" key="9">
    <source>
        <dbReference type="EMBL" id="KIM96176.1"/>
    </source>
</evidence>
<feature type="transmembrane region" description="Helical" evidence="7">
    <location>
        <begin position="36"/>
        <end position="58"/>
    </location>
</feature>
<evidence type="ECO:0000256" key="1">
    <source>
        <dbReference type="ARBA" id="ARBA00004141"/>
    </source>
</evidence>
<name>A0A0C3H107_OIDMZ</name>
<feature type="transmembrane region" description="Helical" evidence="7">
    <location>
        <begin position="510"/>
        <end position="528"/>
    </location>
</feature>
<evidence type="ECO:0000256" key="3">
    <source>
        <dbReference type="ARBA" id="ARBA00022692"/>
    </source>
</evidence>
<comment type="subcellular location">
    <subcellularLocation>
        <location evidence="1">Membrane</location>
        <topology evidence="1">Multi-pass membrane protein</topology>
    </subcellularLocation>
</comment>
<keyword evidence="3 7" id="KW-0812">Transmembrane</keyword>
<feature type="transmembrane region" description="Helical" evidence="7">
    <location>
        <begin position="436"/>
        <end position="460"/>
    </location>
</feature>
<feature type="domain" description="Major facilitator superfamily (MFS) profile" evidence="8">
    <location>
        <begin position="45"/>
        <end position="534"/>
    </location>
</feature>
<dbReference type="OrthoDB" id="10021397at2759"/>
<feature type="region of interest" description="Disordered" evidence="6">
    <location>
        <begin position="1"/>
        <end position="30"/>
    </location>
</feature>
<dbReference type="Gene3D" id="1.20.1250.20">
    <property type="entry name" value="MFS general substrate transporter like domains"/>
    <property type="match status" value="2"/>
</dbReference>
<sequence>MPRLQSLPCQPPPTQTPQNQLDESSPETSNSEEQEWVSGFELIALIAGCTLVVFLMLLDTTVITTAIPQITDQFQSLQDVGWYGSSYQLASSVLLPLTGKIYQSFGTKWTFLCFFAIFEIGSLVCGVASSSMMLIIGRTVAGIGGSGIQNGALIIIAECAPMPKRPALTGFMLGVSQVGVVAGPLIGGVLTQYTTWRWCFYINLPAGIVVATLLCFIRIPNHCDNPMNLLAIKKALGNLDLIGFLLFIPAVTQFLLALQYGGDRFPWASATIIGLFCGSGCTLLAFLLWEHYKADNAMIPFFVVRKTIIWSSCLVSGFLKATSVCALYYLPIYFQAVKNKTPMMSGVYIIPTIVGQLLGTMLSGRLVERVGYYLPFTVTGGVISSIGCGLVSTFTPDTTAYKWVCYQFLSGLGRGIAMQMPIIAVQMAINPYQIPVAVGLVMFGQSLMSSIFLSSAAVIFNGSLKRLLTQYSPSIDAQIVISAGATAFRGVIPTSQVANVVMAYSKSLDCVFYLVSGAAVMVFVFSWGTGWENIKKENSQTGAA</sequence>
<evidence type="ECO:0000256" key="5">
    <source>
        <dbReference type="ARBA" id="ARBA00023136"/>
    </source>
</evidence>
<feature type="transmembrane region" description="Helical" evidence="7">
    <location>
        <begin position="309"/>
        <end position="334"/>
    </location>
</feature>
<dbReference type="InterPro" id="IPR020846">
    <property type="entry name" value="MFS_dom"/>
</dbReference>
<dbReference type="PRINTS" id="PR01036">
    <property type="entry name" value="TCRTETB"/>
</dbReference>
<accession>A0A0C3H107</accession>
<evidence type="ECO:0000256" key="6">
    <source>
        <dbReference type="SAM" id="MobiDB-lite"/>
    </source>
</evidence>
<reference evidence="9 10" key="1">
    <citation type="submission" date="2014-04" db="EMBL/GenBank/DDBJ databases">
        <authorList>
            <consortium name="DOE Joint Genome Institute"/>
            <person name="Kuo A."/>
            <person name="Martino E."/>
            <person name="Perotto S."/>
            <person name="Kohler A."/>
            <person name="Nagy L.G."/>
            <person name="Floudas D."/>
            <person name="Copeland A."/>
            <person name="Barry K.W."/>
            <person name="Cichocki N."/>
            <person name="Veneault-Fourrey C."/>
            <person name="LaButti K."/>
            <person name="Lindquist E.A."/>
            <person name="Lipzen A."/>
            <person name="Lundell T."/>
            <person name="Morin E."/>
            <person name="Murat C."/>
            <person name="Sun H."/>
            <person name="Tunlid A."/>
            <person name="Henrissat B."/>
            <person name="Grigoriev I.V."/>
            <person name="Hibbett D.S."/>
            <person name="Martin F."/>
            <person name="Nordberg H.P."/>
            <person name="Cantor M.N."/>
            <person name="Hua S.X."/>
        </authorList>
    </citation>
    <scope>NUCLEOTIDE SEQUENCE [LARGE SCALE GENOMIC DNA]</scope>
    <source>
        <strain evidence="9 10">Zn</strain>
    </source>
</reference>
<keyword evidence="4 7" id="KW-1133">Transmembrane helix</keyword>
<dbReference type="SUPFAM" id="SSF103473">
    <property type="entry name" value="MFS general substrate transporter"/>
    <property type="match status" value="1"/>
</dbReference>
<feature type="transmembrane region" description="Helical" evidence="7">
    <location>
        <begin position="171"/>
        <end position="191"/>
    </location>
</feature>
<reference evidence="10" key="2">
    <citation type="submission" date="2015-01" db="EMBL/GenBank/DDBJ databases">
        <title>Evolutionary Origins and Diversification of the Mycorrhizal Mutualists.</title>
        <authorList>
            <consortium name="DOE Joint Genome Institute"/>
            <consortium name="Mycorrhizal Genomics Consortium"/>
            <person name="Kohler A."/>
            <person name="Kuo A."/>
            <person name="Nagy L.G."/>
            <person name="Floudas D."/>
            <person name="Copeland A."/>
            <person name="Barry K.W."/>
            <person name="Cichocki N."/>
            <person name="Veneault-Fourrey C."/>
            <person name="LaButti K."/>
            <person name="Lindquist E.A."/>
            <person name="Lipzen A."/>
            <person name="Lundell T."/>
            <person name="Morin E."/>
            <person name="Murat C."/>
            <person name="Riley R."/>
            <person name="Ohm R."/>
            <person name="Sun H."/>
            <person name="Tunlid A."/>
            <person name="Henrissat B."/>
            <person name="Grigoriev I.V."/>
            <person name="Hibbett D.S."/>
            <person name="Martin F."/>
        </authorList>
    </citation>
    <scope>NUCLEOTIDE SEQUENCE [LARGE SCALE GENOMIC DNA]</scope>
    <source>
        <strain evidence="10">Zn</strain>
    </source>
</reference>
<dbReference type="CDD" id="cd17502">
    <property type="entry name" value="MFS_Azr1_MDR_like"/>
    <property type="match status" value="1"/>
</dbReference>
<feature type="transmembrane region" description="Helical" evidence="7">
    <location>
        <begin position="109"/>
        <end position="136"/>
    </location>
</feature>
<protein>
    <recommendedName>
        <fullName evidence="8">Major facilitator superfamily (MFS) profile domain-containing protein</fullName>
    </recommendedName>
</protein>
<dbReference type="PANTHER" id="PTHR23501:SF193">
    <property type="entry name" value="MULTIDRUG TRANSPORTER, PUTATIVE (AFU_ORTHOLOGUE AFUA_8G00940)-RELATED"/>
    <property type="match status" value="1"/>
</dbReference>
<dbReference type="Pfam" id="PF07690">
    <property type="entry name" value="MFS_1"/>
    <property type="match status" value="1"/>
</dbReference>
<dbReference type="HOGENOM" id="CLU_000960_22_1_1"/>
<dbReference type="GO" id="GO:0022857">
    <property type="term" value="F:transmembrane transporter activity"/>
    <property type="evidence" value="ECO:0007669"/>
    <property type="project" value="InterPro"/>
</dbReference>
<comment type="similarity">
    <text evidence="2">Belongs to the major facilitator superfamily. TCR/Tet family.</text>
</comment>
<dbReference type="EMBL" id="KN832885">
    <property type="protein sequence ID" value="KIM96176.1"/>
    <property type="molecule type" value="Genomic_DNA"/>
</dbReference>
<dbReference type="GO" id="GO:0005886">
    <property type="term" value="C:plasma membrane"/>
    <property type="evidence" value="ECO:0007669"/>
    <property type="project" value="TreeGrafter"/>
</dbReference>
<evidence type="ECO:0000313" key="10">
    <source>
        <dbReference type="Proteomes" id="UP000054321"/>
    </source>
</evidence>
<keyword evidence="10" id="KW-1185">Reference proteome</keyword>
<feature type="transmembrane region" description="Helical" evidence="7">
    <location>
        <begin position="198"/>
        <end position="219"/>
    </location>
</feature>
<feature type="transmembrane region" description="Helical" evidence="7">
    <location>
        <begin position="239"/>
        <end position="258"/>
    </location>
</feature>
<dbReference type="Proteomes" id="UP000054321">
    <property type="component" value="Unassembled WGS sequence"/>
</dbReference>
<organism evidence="9 10">
    <name type="scientific">Oidiodendron maius (strain Zn)</name>
    <dbReference type="NCBI Taxonomy" id="913774"/>
    <lineage>
        <taxon>Eukaryota</taxon>
        <taxon>Fungi</taxon>
        <taxon>Dikarya</taxon>
        <taxon>Ascomycota</taxon>
        <taxon>Pezizomycotina</taxon>
        <taxon>Leotiomycetes</taxon>
        <taxon>Leotiomycetes incertae sedis</taxon>
        <taxon>Myxotrichaceae</taxon>
        <taxon>Oidiodendron</taxon>
    </lineage>
</organism>
<dbReference type="InParanoid" id="A0A0C3H107"/>
<feature type="transmembrane region" description="Helical" evidence="7">
    <location>
        <begin position="265"/>
        <end position="289"/>
    </location>
</feature>
<dbReference type="InterPro" id="IPR036259">
    <property type="entry name" value="MFS_trans_sf"/>
</dbReference>
<feature type="transmembrane region" description="Helical" evidence="7">
    <location>
        <begin position="346"/>
        <end position="366"/>
    </location>
</feature>
<evidence type="ECO:0000259" key="8">
    <source>
        <dbReference type="PROSITE" id="PS50850"/>
    </source>
</evidence>
<gene>
    <name evidence="9" type="ORF">OIDMADRAFT_132997</name>
</gene>
<dbReference type="InterPro" id="IPR011701">
    <property type="entry name" value="MFS"/>
</dbReference>